<dbReference type="PANTHER" id="PTHR45460:SF2">
    <property type="entry name" value="ALPHA 1,3 GLUCANASE, GH71 FAMILY (EUROFUNG)"/>
    <property type="match status" value="1"/>
</dbReference>
<dbReference type="NCBIfam" id="TIGR04183">
    <property type="entry name" value="Por_Secre_tail"/>
    <property type="match status" value="1"/>
</dbReference>
<evidence type="ECO:0000313" key="4">
    <source>
        <dbReference type="EMBL" id="GAA4015635.1"/>
    </source>
</evidence>
<proteinExistence type="predicted"/>
<dbReference type="InterPro" id="IPR014756">
    <property type="entry name" value="Ig_E-set"/>
</dbReference>
<evidence type="ECO:0000313" key="5">
    <source>
        <dbReference type="Proteomes" id="UP001500567"/>
    </source>
</evidence>
<evidence type="ECO:0000256" key="2">
    <source>
        <dbReference type="SAM" id="SignalP"/>
    </source>
</evidence>
<dbReference type="Gene3D" id="2.130.10.130">
    <property type="entry name" value="Integrin alpha, N-terminal"/>
    <property type="match status" value="2"/>
</dbReference>
<organism evidence="4 5">
    <name type="scientific">Hymenobacter fastidiosus</name>
    <dbReference type="NCBI Taxonomy" id="486264"/>
    <lineage>
        <taxon>Bacteria</taxon>
        <taxon>Pseudomonadati</taxon>
        <taxon>Bacteroidota</taxon>
        <taxon>Cytophagia</taxon>
        <taxon>Cytophagales</taxon>
        <taxon>Hymenobacteraceae</taxon>
        <taxon>Hymenobacter</taxon>
    </lineage>
</organism>
<reference evidence="5" key="1">
    <citation type="journal article" date="2019" name="Int. J. Syst. Evol. Microbiol.">
        <title>The Global Catalogue of Microorganisms (GCM) 10K type strain sequencing project: providing services to taxonomists for standard genome sequencing and annotation.</title>
        <authorList>
            <consortium name="The Broad Institute Genomics Platform"/>
            <consortium name="The Broad Institute Genome Sequencing Center for Infectious Disease"/>
            <person name="Wu L."/>
            <person name="Ma J."/>
        </authorList>
    </citation>
    <scope>NUCLEOTIDE SEQUENCE [LARGE SCALE GENOMIC DNA]</scope>
    <source>
        <strain evidence="5">JCM 17224</strain>
    </source>
</reference>
<dbReference type="InterPro" id="IPR028994">
    <property type="entry name" value="Integrin_alpha_N"/>
</dbReference>
<dbReference type="SUPFAM" id="SSF49313">
    <property type="entry name" value="Cadherin-like"/>
    <property type="match status" value="1"/>
</dbReference>
<gene>
    <name evidence="4" type="ORF">GCM10022408_31230</name>
</gene>
<accession>A0ABP7SRT2</accession>
<dbReference type="Proteomes" id="UP001500567">
    <property type="component" value="Unassembled WGS sequence"/>
</dbReference>
<dbReference type="EMBL" id="BAABDJ010000036">
    <property type="protein sequence ID" value="GAA4015635.1"/>
    <property type="molecule type" value="Genomic_DNA"/>
</dbReference>
<keyword evidence="1 2" id="KW-0732">Signal</keyword>
<comment type="caution">
    <text evidence="4">The sequence shown here is derived from an EMBL/GenBank/DDBJ whole genome shotgun (WGS) entry which is preliminary data.</text>
</comment>
<dbReference type="PANTHER" id="PTHR45460">
    <property type="entry name" value="SIMILAR TO CYSTEINE PROTEINASE"/>
    <property type="match status" value="1"/>
</dbReference>
<dbReference type="InterPro" id="IPR002909">
    <property type="entry name" value="IPT_dom"/>
</dbReference>
<dbReference type="InterPro" id="IPR013517">
    <property type="entry name" value="FG-GAP"/>
</dbReference>
<dbReference type="InterPro" id="IPR015919">
    <property type="entry name" value="Cadherin-like_sf"/>
</dbReference>
<feature type="signal peptide" evidence="2">
    <location>
        <begin position="1"/>
        <end position="23"/>
    </location>
</feature>
<name>A0ABP7SRT2_9BACT</name>
<feature type="domain" description="IPT/TIG" evidence="3">
    <location>
        <begin position="29"/>
        <end position="103"/>
    </location>
</feature>
<dbReference type="InterPro" id="IPR013783">
    <property type="entry name" value="Ig-like_fold"/>
</dbReference>
<dbReference type="InterPro" id="IPR026444">
    <property type="entry name" value="Secre_tail"/>
</dbReference>
<dbReference type="RefSeq" id="WP_345074262.1">
    <property type="nucleotide sequence ID" value="NZ_BAABDJ010000036.1"/>
</dbReference>
<evidence type="ECO:0000259" key="3">
    <source>
        <dbReference type="Pfam" id="PF01833"/>
    </source>
</evidence>
<protein>
    <recommendedName>
        <fullName evidence="3">IPT/TIG domain-containing protein</fullName>
    </recommendedName>
</protein>
<dbReference type="Pfam" id="PF01833">
    <property type="entry name" value="TIG"/>
    <property type="match status" value="1"/>
</dbReference>
<dbReference type="SUPFAM" id="SSF69318">
    <property type="entry name" value="Integrin alpha N-terminal domain"/>
    <property type="match status" value="2"/>
</dbReference>
<feature type="chain" id="PRO_5046890273" description="IPT/TIG domain-containing protein" evidence="2">
    <location>
        <begin position="24"/>
        <end position="898"/>
    </location>
</feature>
<sequence>MKHCLPALVSLLLLSGLTGQSRAQTPVSLTSVAPASGPVGTTITLKGSGFGATTAQNAVFVGRVRVALTAASATQLTATVPVGATSPSLITVVNTASGRQASTAAFRLTFAGVLNPATYQRTDYPAASNVNDVAGADVNDDGLVDILTASGAAATGGSSVTLLLNGSAGQFQPPIQLLAGFLPGQLEVADLNSDGRPDLVVGNAGSLDISVLLGSAGGGFATAQNPDLGGLRLADGTAGLRTLRVADADNDGLPDIIFISRISIASNTGPLQWLRNTGSGFQLQPAPGGPNSEALAVGDFNQDGLTDLLGISSSGLTVLLRNAANTGFNAPETTALSLNQYRMTVADFDDDGRPDVLILRSSASSQGGYDLLLYQRAASGTAFQGGQTFSSQLATSGSINRSLTAADADGDGRLDVLVTDGARLSVWRNVGGSFTQPVSFANPSGTRQALAGDFNGDGRTDIVTTTATNDLLSLYRYNPAANPNQNNPPTLNALPNLTLSEDAGPQTVALSGISNGGDAGQAVTLTAVSSDPSLVPNPTISYFSPTTTGTLRLQPAPDAFGTCTITVTASDGQSQNGTISRSFTVSITPVNDPPTLDAVPDIIFNQTSTQIVVALSGITAGAANENQALTLAASVSSASGGAISNGSFTYTSPATTGQYVLPVGAFQPGLFATVTLTVNDGQASSNTFSRTFRVFYQPGSTAGAPTLDPIADRTADRTLASQVRVPLTGISDGDPDQTLPLTVTAVSSDPALVAVGPVSYTSPASTGSLPYTISGTRGGTAVISLTVSNGQSLNGTITRTFRVTVPPVISTAAAGPLPAAKLQLYPNPAPAGRCWLEAPAAGPAEVTVADLAGRVVWQQRLASLQQPQLLQLPPGAAGLYVVKVRTAEGVVVRRVLVE</sequence>
<evidence type="ECO:0000256" key="1">
    <source>
        <dbReference type="ARBA" id="ARBA00022729"/>
    </source>
</evidence>
<dbReference type="Gene3D" id="2.60.40.10">
    <property type="entry name" value="Immunoglobulins"/>
    <property type="match status" value="1"/>
</dbReference>
<dbReference type="SUPFAM" id="SSF81296">
    <property type="entry name" value="E set domains"/>
    <property type="match status" value="1"/>
</dbReference>
<dbReference type="Pfam" id="PF13517">
    <property type="entry name" value="FG-GAP_3"/>
    <property type="match status" value="3"/>
</dbReference>
<keyword evidence="5" id="KW-1185">Reference proteome</keyword>